<proteinExistence type="predicted"/>
<accession>A0A699L2R6</accession>
<organism evidence="1">
    <name type="scientific">Tanacetum cinerariifolium</name>
    <name type="common">Dalmatian daisy</name>
    <name type="synonym">Chrysanthemum cinerariifolium</name>
    <dbReference type="NCBI Taxonomy" id="118510"/>
    <lineage>
        <taxon>Eukaryota</taxon>
        <taxon>Viridiplantae</taxon>
        <taxon>Streptophyta</taxon>
        <taxon>Embryophyta</taxon>
        <taxon>Tracheophyta</taxon>
        <taxon>Spermatophyta</taxon>
        <taxon>Magnoliopsida</taxon>
        <taxon>eudicotyledons</taxon>
        <taxon>Gunneridae</taxon>
        <taxon>Pentapetalae</taxon>
        <taxon>asterids</taxon>
        <taxon>campanulids</taxon>
        <taxon>Asterales</taxon>
        <taxon>Asteraceae</taxon>
        <taxon>Asteroideae</taxon>
        <taxon>Anthemideae</taxon>
        <taxon>Anthemidinae</taxon>
        <taxon>Tanacetum</taxon>
    </lineage>
</organism>
<dbReference type="AlphaFoldDB" id="A0A699L2R6"/>
<evidence type="ECO:0008006" key="2">
    <source>
        <dbReference type="Google" id="ProtNLM"/>
    </source>
</evidence>
<evidence type="ECO:0000313" key="1">
    <source>
        <dbReference type="EMBL" id="GFB18143.1"/>
    </source>
</evidence>
<name>A0A699L2R6_TANCI</name>
<reference evidence="1" key="1">
    <citation type="journal article" date="2019" name="Sci. Rep.">
        <title>Draft genome of Tanacetum cinerariifolium, the natural source of mosquito coil.</title>
        <authorList>
            <person name="Yamashiro T."/>
            <person name="Shiraishi A."/>
            <person name="Satake H."/>
            <person name="Nakayama K."/>
        </authorList>
    </citation>
    <scope>NUCLEOTIDE SEQUENCE</scope>
</reference>
<protein>
    <recommendedName>
        <fullName evidence="2">Zinc finger, CCHC-type</fullName>
    </recommendedName>
</protein>
<feature type="non-terminal residue" evidence="1">
    <location>
        <position position="140"/>
    </location>
</feature>
<gene>
    <name evidence="1" type="ORF">Tci_690114</name>
</gene>
<comment type="caution">
    <text evidence="1">The sequence shown here is derived from an EMBL/GenBank/DDBJ whole genome shotgun (WGS) entry which is preliminary data.</text>
</comment>
<sequence>MITPYELWTKKKPNLNYLKVWGYRAVVRLHDLKLKALGERDIGRIFVRYLEHSKAFRFSLVPRPSINIPKGAEDIGGLVVPVKIIEEDDPKTFDEAMKSQDFAFCKEAINDEMDSIMCDNTWVLADLPLGCKRIFKRKLK</sequence>
<dbReference type="EMBL" id="BKCJ010569698">
    <property type="protein sequence ID" value="GFB18143.1"/>
    <property type="molecule type" value="Genomic_DNA"/>
</dbReference>